<dbReference type="SUPFAM" id="SSF51161">
    <property type="entry name" value="Trimeric LpxA-like enzymes"/>
    <property type="match status" value="1"/>
</dbReference>
<evidence type="ECO:0000256" key="6">
    <source>
        <dbReference type="ARBA" id="ARBA00022840"/>
    </source>
</evidence>
<sequence>MIRQKDEPLVLLLAGGVGSRLNNLVQSRAKPAVPFAGIYRIIDFSLSNVMNSGFSQVGVLTQYKPLSLMRHLANGAAWDLTGRTRGVKILPPRTGSRDSDWYKGTADAVRQNIDFIRAHPSPEVIILSGDHIYSMDLDDLLQAHRRKGADMTVATMVVPKEQIHQFGTAITDSDGRVLEWEEKPAHPRTDLASMGIYVLNTDYLLNTLETYRDDTDFGMDIIPRAIAADWVYAYPFRGYWRDVGTIQAYWEANMDVLRPDSPIAPQTWGIRPNPEAEGLPYDRCPARLVGAGRVQNALVSAGCVIEGTVINSVLSPGVRVEAGAVVRDSILFHDCRVGAGAELDLVILDKRVTVGAAAVVGCGGKREKKQLNREHPKHLYSGITLVGKGAQIPAGAEIGRNCIIAPGRRAEEFNGPLASGGSL</sequence>
<dbReference type="PANTHER" id="PTHR43523">
    <property type="entry name" value="GLUCOSE-1-PHOSPHATE ADENYLYLTRANSFERASE-RELATED"/>
    <property type="match status" value="1"/>
</dbReference>
<evidence type="ECO:0000256" key="1">
    <source>
        <dbReference type="ARBA" id="ARBA00010443"/>
    </source>
</evidence>
<feature type="domain" description="Nucleotidyl transferase" evidence="9">
    <location>
        <begin position="11"/>
        <end position="257"/>
    </location>
</feature>
<dbReference type="FunCoup" id="D6Z3D7">
    <property type="interactions" value="147"/>
</dbReference>
<dbReference type="AlphaFoldDB" id="D6Z3D7"/>
<dbReference type="PROSITE" id="PS00810">
    <property type="entry name" value="ADP_GLC_PYROPHOSPH_3"/>
    <property type="match status" value="1"/>
</dbReference>
<keyword evidence="8" id="KW-0119">Carbohydrate metabolism</keyword>
<dbReference type="eggNOG" id="COG0448">
    <property type="taxonomic scope" value="Bacteria"/>
</dbReference>
<protein>
    <submittedName>
        <fullName evidence="11">Nucleotidyl transferase</fullName>
    </submittedName>
</protein>
<comment type="similarity">
    <text evidence="1">Belongs to the bacterial/plant glucose-1-phosphate adenylyltransferase family.</text>
</comment>
<dbReference type="KEGG" id="dak:DaAHT2_1367"/>
<evidence type="ECO:0000256" key="7">
    <source>
        <dbReference type="ARBA" id="ARBA00023056"/>
    </source>
</evidence>
<evidence type="ECO:0000256" key="3">
    <source>
        <dbReference type="ARBA" id="ARBA00022679"/>
    </source>
</evidence>
<evidence type="ECO:0000256" key="8">
    <source>
        <dbReference type="ARBA" id="ARBA00023277"/>
    </source>
</evidence>
<keyword evidence="6" id="KW-0067">ATP-binding</keyword>
<evidence type="ECO:0000259" key="9">
    <source>
        <dbReference type="Pfam" id="PF00483"/>
    </source>
</evidence>
<dbReference type="PANTHER" id="PTHR43523:SF2">
    <property type="entry name" value="GLUCOSE-1-PHOSPHATE ADENYLYLTRANSFERASE"/>
    <property type="match status" value="1"/>
</dbReference>
<evidence type="ECO:0000313" key="12">
    <source>
        <dbReference type="Proteomes" id="UP000001508"/>
    </source>
</evidence>
<accession>D6Z3D7</accession>
<evidence type="ECO:0000256" key="2">
    <source>
        <dbReference type="ARBA" id="ARBA00022600"/>
    </source>
</evidence>
<dbReference type="GO" id="GO:0005978">
    <property type="term" value="P:glycogen biosynthetic process"/>
    <property type="evidence" value="ECO:0007669"/>
    <property type="project" value="UniProtKB-KW"/>
</dbReference>
<dbReference type="Gene3D" id="3.90.550.10">
    <property type="entry name" value="Spore Coat Polysaccharide Biosynthesis Protein SpsA, Chain A"/>
    <property type="match status" value="1"/>
</dbReference>
<keyword evidence="5" id="KW-0547">Nucleotide-binding</keyword>
<dbReference type="InterPro" id="IPR056818">
    <property type="entry name" value="GlmU/GlgC-like_hexapep"/>
</dbReference>
<dbReference type="InterPro" id="IPR005836">
    <property type="entry name" value="ADP_Glu_pyroP_CS"/>
</dbReference>
<feature type="domain" description="Glucose-1-phosphate adenylyltransferase/Bifunctional protein GlmU-like C-terminal hexapeptide" evidence="10">
    <location>
        <begin position="291"/>
        <end position="372"/>
    </location>
</feature>
<dbReference type="InterPro" id="IPR011831">
    <property type="entry name" value="ADP-Glc_PPase"/>
</dbReference>
<dbReference type="Pfam" id="PF00483">
    <property type="entry name" value="NTP_transferase"/>
    <property type="match status" value="1"/>
</dbReference>
<proteinExistence type="inferred from homology"/>
<evidence type="ECO:0000256" key="5">
    <source>
        <dbReference type="ARBA" id="ARBA00022741"/>
    </source>
</evidence>
<dbReference type="InterPro" id="IPR011004">
    <property type="entry name" value="Trimer_LpxA-like_sf"/>
</dbReference>
<dbReference type="RefSeq" id="WP_013163590.1">
    <property type="nucleotide sequence ID" value="NC_014216.1"/>
</dbReference>
<keyword evidence="4" id="KW-0548">Nucleotidyltransferase</keyword>
<name>D6Z3D7_DESAT</name>
<dbReference type="PROSITE" id="PS00809">
    <property type="entry name" value="ADP_GLC_PYROPHOSPH_2"/>
    <property type="match status" value="1"/>
</dbReference>
<reference evidence="12" key="1">
    <citation type="submission" date="2010-02" db="EMBL/GenBank/DDBJ databases">
        <title>Complete sequence of Desulfurivibrio alkaliphilus AHT2.</title>
        <authorList>
            <consortium name="US DOE Joint Genome Institute"/>
            <person name="Pitluck S."/>
            <person name="Chertkov O."/>
            <person name="Detter J.C."/>
            <person name="Han C."/>
            <person name="Tapia R."/>
            <person name="Larimer F."/>
            <person name="Land M."/>
            <person name="Hauser L."/>
            <person name="Kyrpides N."/>
            <person name="Mikhailova N."/>
            <person name="Sorokin D.Y."/>
            <person name="Muyzer G."/>
            <person name="Woyke T."/>
        </authorList>
    </citation>
    <scope>NUCLEOTIDE SEQUENCE [LARGE SCALE GENOMIC DNA]</scope>
    <source>
        <strain evidence="12">DSM 19089 / UNIQEM U267 / AHT2</strain>
    </source>
</reference>
<organism evidence="11 12">
    <name type="scientific">Desulfurivibrio alkaliphilus (strain DSM 19089 / UNIQEM U267 / AHT2)</name>
    <dbReference type="NCBI Taxonomy" id="589865"/>
    <lineage>
        <taxon>Bacteria</taxon>
        <taxon>Pseudomonadati</taxon>
        <taxon>Thermodesulfobacteriota</taxon>
        <taxon>Desulfobulbia</taxon>
        <taxon>Desulfobulbales</taxon>
        <taxon>Desulfobulbaceae</taxon>
        <taxon>Desulfurivibrio</taxon>
    </lineage>
</organism>
<dbReference type="GO" id="GO:0005524">
    <property type="term" value="F:ATP binding"/>
    <property type="evidence" value="ECO:0007669"/>
    <property type="project" value="UniProtKB-KW"/>
</dbReference>
<evidence type="ECO:0000313" key="11">
    <source>
        <dbReference type="EMBL" id="ADH86062.1"/>
    </source>
</evidence>
<dbReference type="SUPFAM" id="SSF53448">
    <property type="entry name" value="Nucleotide-diphospho-sugar transferases"/>
    <property type="match status" value="1"/>
</dbReference>
<dbReference type="HOGENOM" id="CLU_029499_14_0_7"/>
<dbReference type="Gene3D" id="2.160.10.10">
    <property type="entry name" value="Hexapeptide repeat proteins"/>
    <property type="match status" value="1"/>
</dbReference>
<dbReference type="InterPro" id="IPR005835">
    <property type="entry name" value="NTP_transferase_dom"/>
</dbReference>
<dbReference type="InterPro" id="IPR029044">
    <property type="entry name" value="Nucleotide-diphossugar_trans"/>
</dbReference>
<dbReference type="Proteomes" id="UP000001508">
    <property type="component" value="Chromosome"/>
</dbReference>
<keyword evidence="3 11" id="KW-0808">Transferase</keyword>
<keyword evidence="2" id="KW-0321">Glycogen metabolism</keyword>
<dbReference type="OrthoDB" id="9801810at2"/>
<dbReference type="EMBL" id="CP001940">
    <property type="protein sequence ID" value="ADH86062.1"/>
    <property type="molecule type" value="Genomic_DNA"/>
</dbReference>
<dbReference type="GO" id="GO:0008878">
    <property type="term" value="F:glucose-1-phosphate adenylyltransferase activity"/>
    <property type="evidence" value="ECO:0007669"/>
    <property type="project" value="InterPro"/>
</dbReference>
<evidence type="ECO:0000256" key="4">
    <source>
        <dbReference type="ARBA" id="ARBA00022695"/>
    </source>
</evidence>
<keyword evidence="12" id="KW-1185">Reference proteome</keyword>
<dbReference type="CDD" id="cd04651">
    <property type="entry name" value="LbH_G1P_AT_C"/>
    <property type="match status" value="1"/>
</dbReference>
<dbReference type="InParanoid" id="D6Z3D7"/>
<dbReference type="STRING" id="589865.DaAHT2_1367"/>
<gene>
    <name evidence="11" type="ordered locus">DaAHT2_1367</name>
</gene>
<evidence type="ECO:0000259" key="10">
    <source>
        <dbReference type="Pfam" id="PF24894"/>
    </source>
</evidence>
<keyword evidence="7" id="KW-0320">Glycogen biosynthesis</keyword>
<dbReference type="Pfam" id="PF24894">
    <property type="entry name" value="Hexapep_GlmU"/>
    <property type="match status" value="1"/>
</dbReference>
<dbReference type="CDD" id="cd02508">
    <property type="entry name" value="ADP_Glucose_PP"/>
    <property type="match status" value="1"/>
</dbReference>